<dbReference type="AlphaFoldDB" id="A0A815W6Z3"/>
<protein>
    <submittedName>
        <fullName evidence="1">Uncharacterized protein</fullName>
    </submittedName>
</protein>
<sequence length="97" mass="11020">MTSTHKHRILRAMLERYIRLITDANDEISFSVASTIAMRIIDFVNLLNNGVFIAHNLADGLVHKWFKTETDVVVTTPFNGTTRTVDEISKLLYNIGL</sequence>
<accession>A0A815W6Z3</accession>
<name>A0A815W6Z3_ADIRI</name>
<reference evidence="1" key="1">
    <citation type="submission" date="2021-02" db="EMBL/GenBank/DDBJ databases">
        <authorList>
            <person name="Nowell W R."/>
        </authorList>
    </citation>
    <scope>NUCLEOTIDE SEQUENCE</scope>
</reference>
<dbReference type="EMBL" id="CAJNOJ010001077">
    <property type="protein sequence ID" value="CAF1541414.1"/>
    <property type="molecule type" value="Genomic_DNA"/>
</dbReference>
<gene>
    <name evidence="1" type="ORF">EDS130_LOCUS45346</name>
</gene>
<dbReference type="Proteomes" id="UP000663852">
    <property type="component" value="Unassembled WGS sequence"/>
</dbReference>
<evidence type="ECO:0000313" key="2">
    <source>
        <dbReference type="Proteomes" id="UP000663852"/>
    </source>
</evidence>
<proteinExistence type="predicted"/>
<evidence type="ECO:0000313" key="1">
    <source>
        <dbReference type="EMBL" id="CAF1541414.1"/>
    </source>
</evidence>
<organism evidence="1 2">
    <name type="scientific">Adineta ricciae</name>
    <name type="common">Rotifer</name>
    <dbReference type="NCBI Taxonomy" id="249248"/>
    <lineage>
        <taxon>Eukaryota</taxon>
        <taxon>Metazoa</taxon>
        <taxon>Spiralia</taxon>
        <taxon>Gnathifera</taxon>
        <taxon>Rotifera</taxon>
        <taxon>Eurotatoria</taxon>
        <taxon>Bdelloidea</taxon>
        <taxon>Adinetida</taxon>
        <taxon>Adinetidae</taxon>
        <taxon>Adineta</taxon>
    </lineage>
</organism>
<comment type="caution">
    <text evidence="1">The sequence shown here is derived from an EMBL/GenBank/DDBJ whole genome shotgun (WGS) entry which is preliminary data.</text>
</comment>